<evidence type="ECO:0000313" key="1">
    <source>
        <dbReference type="EMBL" id="KAK7085781.1"/>
    </source>
</evidence>
<evidence type="ECO:0000313" key="2">
    <source>
        <dbReference type="Proteomes" id="UP001381693"/>
    </source>
</evidence>
<dbReference type="AlphaFoldDB" id="A0AAN8XN30"/>
<comment type="caution">
    <text evidence="1">The sequence shown here is derived from an EMBL/GenBank/DDBJ whole genome shotgun (WGS) entry which is preliminary data.</text>
</comment>
<dbReference type="Proteomes" id="UP001381693">
    <property type="component" value="Unassembled WGS sequence"/>
</dbReference>
<keyword evidence="2" id="KW-1185">Reference proteome</keyword>
<accession>A0AAN8XN30</accession>
<gene>
    <name evidence="1" type="ORF">SK128_021418</name>
</gene>
<proteinExistence type="predicted"/>
<organism evidence="1 2">
    <name type="scientific">Halocaridina rubra</name>
    <name type="common">Hawaiian red shrimp</name>
    <dbReference type="NCBI Taxonomy" id="373956"/>
    <lineage>
        <taxon>Eukaryota</taxon>
        <taxon>Metazoa</taxon>
        <taxon>Ecdysozoa</taxon>
        <taxon>Arthropoda</taxon>
        <taxon>Crustacea</taxon>
        <taxon>Multicrustacea</taxon>
        <taxon>Malacostraca</taxon>
        <taxon>Eumalacostraca</taxon>
        <taxon>Eucarida</taxon>
        <taxon>Decapoda</taxon>
        <taxon>Pleocyemata</taxon>
        <taxon>Caridea</taxon>
        <taxon>Atyoidea</taxon>
        <taxon>Atyidae</taxon>
        <taxon>Halocaridina</taxon>
    </lineage>
</organism>
<protein>
    <submittedName>
        <fullName evidence="1">Uncharacterized protein</fullName>
    </submittedName>
</protein>
<name>A0AAN8XN30_HALRR</name>
<dbReference type="EMBL" id="JAXCGZ010000589">
    <property type="protein sequence ID" value="KAK7085781.1"/>
    <property type="molecule type" value="Genomic_DNA"/>
</dbReference>
<reference evidence="1 2" key="1">
    <citation type="submission" date="2023-11" db="EMBL/GenBank/DDBJ databases">
        <title>Halocaridina rubra genome assembly.</title>
        <authorList>
            <person name="Smith C."/>
        </authorList>
    </citation>
    <scope>NUCLEOTIDE SEQUENCE [LARGE SCALE GENOMIC DNA]</scope>
    <source>
        <strain evidence="1">EP-1</strain>
        <tissue evidence="1">Whole</tissue>
    </source>
</reference>
<sequence length="93" mass="10508">MQIRLAPSKTPKPVNLTYLHSFLGPVKQLVEITPDITGPFRNYKQSQEWAPTQLGSPLLEETGLSLHCLRAAFVWSVDHRSCYLPSPYMCLPP</sequence>